<dbReference type="InterPro" id="IPR032823">
    <property type="entry name" value="BCA_ABC_TP_C"/>
</dbReference>
<dbReference type="GO" id="GO:0005524">
    <property type="term" value="F:ATP binding"/>
    <property type="evidence" value="ECO:0007669"/>
    <property type="project" value="UniProtKB-KW"/>
</dbReference>
<keyword evidence="1" id="KW-0813">Transport</keyword>
<dbReference type="CDD" id="cd03219">
    <property type="entry name" value="ABC_Mj1267_LivG_branched"/>
    <property type="match status" value="1"/>
</dbReference>
<dbReference type="PROSITE" id="PS00211">
    <property type="entry name" value="ABC_TRANSPORTER_1"/>
    <property type="match status" value="1"/>
</dbReference>
<dbReference type="InterPro" id="IPR027417">
    <property type="entry name" value="P-loop_NTPase"/>
</dbReference>
<evidence type="ECO:0000313" key="5">
    <source>
        <dbReference type="EMBL" id="KEF36613.1"/>
    </source>
</evidence>
<dbReference type="AlphaFoldDB" id="A0A072NID4"/>
<gene>
    <name evidence="5" type="ORF">M670_04175</name>
</gene>
<dbReference type="Gene3D" id="3.40.50.300">
    <property type="entry name" value="P-loop containing nucleotide triphosphate hydrolases"/>
    <property type="match status" value="1"/>
</dbReference>
<dbReference type="SUPFAM" id="SSF52540">
    <property type="entry name" value="P-loop containing nucleoside triphosphate hydrolases"/>
    <property type="match status" value="1"/>
</dbReference>
<feature type="domain" description="ABC transporter" evidence="4">
    <location>
        <begin position="4"/>
        <end position="245"/>
    </location>
</feature>
<dbReference type="EMBL" id="JJRY01000024">
    <property type="protein sequence ID" value="KEF36613.1"/>
    <property type="molecule type" value="Genomic_DNA"/>
</dbReference>
<dbReference type="GO" id="GO:0016887">
    <property type="term" value="F:ATP hydrolysis activity"/>
    <property type="evidence" value="ECO:0007669"/>
    <property type="project" value="InterPro"/>
</dbReference>
<evidence type="ECO:0000313" key="6">
    <source>
        <dbReference type="Proteomes" id="UP000027936"/>
    </source>
</evidence>
<dbReference type="SMART" id="SM00382">
    <property type="entry name" value="AAA"/>
    <property type="match status" value="1"/>
</dbReference>
<dbReference type="GO" id="GO:0005886">
    <property type="term" value="C:plasma membrane"/>
    <property type="evidence" value="ECO:0007669"/>
    <property type="project" value="TreeGrafter"/>
</dbReference>
<dbReference type="PANTHER" id="PTHR45772">
    <property type="entry name" value="CONSERVED COMPONENT OF ABC TRANSPORTER FOR NATURAL AMINO ACIDS-RELATED"/>
    <property type="match status" value="1"/>
</dbReference>
<dbReference type="OrthoDB" id="9805514at2"/>
<evidence type="ECO:0000256" key="2">
    <source>
        <dbReference type="ARBA" id="ARBA00022741"/>
    </source>
</evidence>
<dbReference type="Pfam" id="PF12399">
    <property type="entry name" value="BCA_ABC_TP_C"/>
    <property type="match status" value="1"/>
</dbReference>
<sequence length="251" mass="28015">MSLLKVENISKSFNTLQVLQNVSLEVQPGERHVIIGPNGAGKTTLFNCITSHLPINSGAVYLEGKEISKIPSHHLVHLGMSRTFQKNNLFGNLTVEENLHLALASTKPYKFQVFHALSTYKDLRKETNEILEQWRINDRRDILVNNLSYGEQRLLEVLLAMASKPKILLLDEPTSGMSPAETTQTSEMIQSLPRSTTLLVIEHDMEVVFAIADRLTVLHHGEVILSGTPEEIKNNELVKEIYFGGGAKAHA</sequence>
<keyword evidence="2" id="KW-0547">Nucleotide-binding</keyword>
<dbReference type="InterPro" id="IPR003593">
    <property type="entry name" value="AAA+_ATPase"/>
</dbReference>
<comment type="caution">
    <text evidence="5">The sequence shown here is derived from an EMBL/GenBank/DDBJ whole genome shotgun (WGS) entry which is preliminary data.</text>
</comment>
<evidence type="ECO:0000259" key="4">
    <source>
        <dbReference type="PROSITE" id="PS50893"/>
    </source>
</evidence>
<dbReference type="PROSITE" id="PS50893">
    <property type="entry name" value="ABC_TRANSPORTER_2"/>
    <property type="match status" value="1"/>
</dbReference>
<accession>A0A072NID4</accession>
<name>A0A072NID4_SCHAZ</name>
<proteinExistence type="predicted"/>
<keyword evidence="3 5" id="KW-0067">ATP-binding</keyword>
<reference evidence="5 6" key="1">
    <citation type="submission" date="2014-04" db="EMBL/GenBank/DDBJ databases">
        <title>Draft genome sequence of Bacillus azotoformans MEV2011, a (co-) denitrifying strain unable to grow in the presence of oxygen.</title>
        <authorList>
            <person name="Nielsen M."/>
            <person name="Schreiber L."/>
            <person name="Finster K."/>
            <person name="Schramm A."/>
        </authorList>
    </citation>
    <scope>NUCLEOTIDE SEQUENCE [LARGE SCALE GENOMIC DNA]</scope>
    <source>
        <strain evidence="5 6">MEV2011</strain>
    </source>
</reference>
<organism evidence="5 6">
    <name type="scientific">Schinkia azotoformans MEV2011</name>
    <dbReference type="NCBI Taxonomy" id="1348973"/>
    <lineage>
        <taxon>Bacteria</taxon>
        <taxon>Bacillati</taxon>
        <taxon>Bacillota</taxon>
        <taxon>Bacilli</taxon>
        <taxon>Bacillales</taxon>
        <taxon>Bacillaceae</taxon>
        <taxon>Calidifontibacillus/Schinkia group</taxon>
        <taxon>Schinkia</taxon>
    </lineage>
</organism>
<dbReference type="Pfam" id="PF00005">
    <property type="entry name" value="ABC_tran"/>
    <property type="match status" value="1"/>
</dbReference>
<protein>
    <submittedName>
        <fullName evidence="5">Amino acid/amide ABC transporter ATP-binding protein 1, HAAT family</fullName>
    </submittedName>
</protein>
<dbReference type="PANTHER" id="PTHR45772:SF8">
    <property type="entry name" value="HIGH-AFFINITY BRANCHED-CHAIN AMINO ACID TRANSPORT ATP-BINDING PROTEIN"/>
    <property type="match status" value="1"/>
</dbReference>
<dbReference type="RefSeq" id="WP_035197972.1">
    <property type="nucleotide sequence ID" value="NZ_JJRY01000024.1"/>
</dbReference>
<dbReference type="PATRIC" id="fig|1348973.3.peg.4056"/>
<dbReference type="InterPro" id="IPR017871">
    <property type="entry name" value="ABC_transporter-like_CS"/>
</dbReference>
<dbReference type="InterPro" id="IPR051120">
    <property type="entry name" value="ABC_AA/LPS_Transport"/>
</dbReference>
<evidence type="ECO:0000256" key="3">
    <source>
        <dbReference type="ARBA" id="ARBA00022840"/>
    </source>
</evidence>
<dbReference type="Proteomes" id="UP000027936">
    <property type="component" value="Unassembled WGS sequence"/>
</dbReference>
<dbReference type="InterPro" id="IPR003439">
    <property type="entry name" value="ABC_transporter-like_ATP-bd"/>
</dbReference>
<evidence type="ECO:0000256" key="1">
    <source>
        <dbReference type="ARBA" id="ARBA00022448"/>
    </source>
</evidence>